<dbReference type="Gene3D" id="1.20.272.10">
    <property type="match status" value="1"/>
</dbReference>
<dbReference type="PANTHER" id="PTHR34388">
    <property type="entry name" value="DNA POLYMERASE III SUBUNIT DELTA"/>
    <property type="match status" value="1"/>
</dbReference>
<evidence type="ECO:0000256" key="2">
    <source>
        <dbReference type="ARBA" id="ARBA00022679"/>
    </source>
</evidence>
<name>A0A117UZF0_9SPHN</name>
<dbReference type="Proteomes" id="UP000058012">
    <property type="component" value="Unassembled WGS sequence"/>
</dbReference>
<dbReference type="GO" id="GO:0003887">
    <property type="term" value="F:DNA-directed DNA polymerase activity"/>
    <property type="evidence" value="ECO:0007669"/>
    <property type="project" value="UniProtKB-KW"/>
</dbReference>
<evidence type="ECO:0000256" key="4">
    <source>
        <dbReference type="ARBA" id="ARBA00022705"/>
    </source>
</evidence>
<dbReference type="InterPro" id="IPR008921">
    <property type="entry name" value="DNA_pol3_clamp-load_cplx_C"/>
</dbReference>
<dbReference type="GO" id="GO:0009360">
    <property type="term" value="C:DNA polymerase III complex"/>
    <property type="evidence" value="ECO:0007669"/>
    <property type="project" value="TreeGrafter"/>
</dbReference>
<keyword evidence="9" id="KW-1185">Reference proteome</keyword>
<dbReference type="STRING" id="1117702.AQZ52_01545"/>
<dbReference type="EC" id="2.7.7.7" evidence="1"/>
<reference evidence="8 9" key="1">
    <citation type="submission" date="2015-10" db="EMBL/GenBank/DDBJ databases">
        <title>Draft genome sequence of Novosphingobium fuchskuhlense DSM 25065 isolated from a surface water sample of the southwest basin of Lake Grosse Fuchskuhle.</title>
        <authorList>
            <person name="Ruckert C."/>
            <person name="Winkler A."/>
            <person name="Glaeser J."/>
            <person name="Grossart H.-P."/>
            <person name="Kalinowski J."/>
            <person name="Glaeser S."/>
        </authorList>
    </citation>
    <scope>NUCLEOTIDE SEQUENCE [LARGE SCALE GENOMIC DNA]</scope>
    <source>
        <strain evidence="8 9">FNE08-7</strain>
    </source>
</reference>
<protein>
    <recommendedName>
        <fullName evidence="1">DNA-directed DNA polymerase</fullName>
        <ecNumber evidence="1">2.7.7.7</ecNumber>
    </recommendedName>
</protein>
<evidence type="ECO:0000313" key="8">
    <source>
        <dbReference type="EMBL" id="KUR73680.1"/>
    </source>
</evidence>
<proteinExistence type="inferred from homology"/>
<evidence type="ECO:0000313" key="9">
    <source>
        <dbReference type="Proteomes" id="UP000058012"/>
    </source>
</evidence>
<dbReference type="PANTHER" id="PTHR34388:SF1">
    <property type="entry name" value="DNA POLYMERASE III SUBUNIT DELTA"/>
    <property type="match status" value="1"/>
</dbReference>
<evidence type="ECO:0000256" key="5">
    <source>
        <dbReference type="ARBA" id="ARBA00022932"/>
    </source>
</evidence>
<dbReference type="InterPro" id="IPR027417">
    <property type="entry name" value="P-loop_NTPase"/>
</dbReference>
<dbReference type="SUPFAM" id="SSF52540">
    <property type="entry name" value="P-loop containing nucleoside triphosphate hydrolases"/>
    <property type="match status" value="1"/>
</dbReference>
<gene>
    <name evidence="8" type="ORF">AQZ52_01545</name>
</gene>
<accession>A0A117UZF0</accession>
<evidence type="ECO:0000256" key="7">
    <source>
        <dbReference type="ARBA" id="ARBA00049244"/>
    </source>
</evidence>
<evidence type="ECO:0000256" key="1">
    <source>
        <dbReference type="ARBA" id="ARBA00012417"/>
    </source>
</evidence>
<evidence type="ECO:0000256" key="6">
    <source>
        <dbReference type="ARBA" id="ARBA00034754"/>
    </source>
</evidence>
<organism evidence="8 9">
    <name type="scientific">Novosphingobium fuchskuhlense</name>
    <dbReference type="NCBI Taxonomy" id="1117702"/>
    <lineage>
        <taxon>Bacteria</taxon>
        <taxon>Pseudomonadati</taxon>
        <taxon>Pseudomonadota</taxon>
        <taxon>Alphaproteobacteria</taxon>
        <taxon>Sphingomonadales</taxon>
        <taxon>Sphingomonadaceae</taxon>
        <taxon>Novosphingobium</taxon>
    </lineage>
</organism>
<dbReference type="AlphaFoldDB" id="A0A117UZF0"/>
<dbReference type="EMBL" id="LLZS01000001">
    <property type="protein sequence ID" value="KUR73680.1"/>
    <property type="molecule type" value="Genomic_DNA"/>
</dbReference>
<dbReference type="OrthoDB" id="9804983at2"/>
<keyword evidence="3" id="KW-0548">Nucleotidyltransferase</keyword>
<dbReference type="GO" id="GO:0003677">
    <property type="term" value="F:DNA binding"/>
    <property type="evidence" value="ECO:0007669"/>
    <property type="project" value="InterPro"/>
</dbReference>
<evidence type="ECO:0000256" key="3">
    <source>
        <dbReference type="ARBA" id="ARBA00022695"/>
    </source>
</evidence>
<dbReference type="SUPFAM" id="SSF48019">
    <property type="entry name" value="post-AAA+ oligomerization domain-like"/>
    <property type="match status" value="1"/>
</dbReference>
<sequence>MKATQKNFASQMTRAAADASLFYFCGPDEAGAADAAARLAAHIATKQGQYERIELSGAELRRDPVRLADEARSVSLFGDQRQIHVRCAGDEAYDAVETLLTSPVKGWPVFVVATSATDKSRIAKLLADRPDALVTMFHPPDIASVTRAVREMAGPAGLHLTDELAERIARGAALDTRMARSEIDKLALYLDASPESPRRADAASLDAIGAVSEDDSFLPLLNTVLAGDTARLAAELARMQELELNPVGVLLAFERRAAQLVQLAGRMRGRSDINAFLEQEMAARRVFFRDKPDLSQQLRRWRGRKLARLVERLTILHRQLLADNRNGEIALSQGLADIARAAAR</sequence>
<comment type="similarity">
    <text evidence="6">Belongs to the DNA polymerase HolA subunit family.</text>
</comment>
<dbReference type="InterPro" id="IPR005790">
    <property type="entry name" value="DNA_polIII_delta"/>
</dbReference>
<comment type="catalytic activity">
    <reaction evidence="7">
        <text>DNA(n) + a 2'-deoxyribonucleoside 5'-triphosphate = DNA(n+1) + diphosphate</text>
        <dbReference type="Rhea" id="RHEA:22508"/>
        <dbReference type="Rhea" id="RHEA-COMP:17339"/>
        <dbReference type="Rhea" id="RHEA-COMP:17340"/>
        <dbReference type="ChEBI" id="CHEBI:33019"/>
        <dbReference type="ChEBI" id="CHEBI:61560"/>
        <dbReference type="ChEBI" id="CHEBI:173112"/>
        <dbReference type="EC" id="2.7.7.7"/>
    </reaction>
</comment>
<dbReference type="RefSeq" id="WP_067906196.1">
    <property type="nucleotide sequence ID" value="NZ_KQ954244.1"/>
</dbReference>
<keyword evidence="2" id="KW-0808">Transferase</keyword>
<dbReference type="NCBIfam" id="TIGR01128">
    <property type="entry name" value="holA"/>
    <property type="match status" value="1"/>
</dbReference>
<keyword evidence="4" id="KW-0235">DNA replication</keyword>
<keyword evidence="5" id="KW-0239">DNA-directed DNA polymerase</keyword>
<comment type="caution">
    <text evidence="8">The sequence shown here is derived from an EMBL/GenBank/DDBJ whole genome shotgun (WGS) entry which is preliminary data.</text>
</comment>
<dbReference type="GO" id="GO:0006261">
    <property type="term" value="P:DNA-templated DNA replication"/>
    <property type="evidence" value="ECO:0007669"/>
    <property type="project" value="TreeGrafter"/>
</dbReference>